<keyword evidence="3" id="KW-1185">Reference proteome</keyword>
<protein>
    <recommendedName>
        <fullName evidence="1">G-patch domain-containing protein</fullName>
    </recommendedName>
</protein>
<dbReference type="Pfam" id="PF01585">
    <property type="entry name" value="G-patch"/>
    <property type="match status" value="1"/>
</dbReference>
<organism evidence="2 3">
    <name type="scientific">Mucuna pruriens</name>
    <name type="common">Velvet bean</name>
    <name type="synonym">Dolichos pruriens</name>
    <dbReference type="NCBI Taxonomy" id="157652"/>
    <lineage>
        <taxon>Eukaryota</taxon>
        <taxon>Viridiplantae</taxon>
        <taxon>Streptophyta</taxon>
        <taxon>Embryophyta</taxon>
        <taxon>Tracheophyta</taxon>
        <taxon>Spermatophyta</taxon>
        <taxon>Magnoliopsida</taxon>
        <taxon>eudicotyledons</taxon>
        <taxon>Gunneridae</taxon>
        <taxon>Pentapetalae</taxon>
        <taxon>rosids</taxon>
        <taxon>fabids</taxon>
        <taxon>Fabales</taxon>
        <taxon>Fabaceae</taxon>
        <taxon>Papilionoideae</taxon>
        <taxon>50 kb inversion clade</taxon>
        <taxon>NPAAA clade</taxon>
        <taxon>indigoferoid/millettioid clade</taxon>
        <taxon>Phaseoleae</taxon>
        <taxon>Mucuna</taxon>
    </lineage>
</organism>
<proteinExistence type="predicted"/>
<gene>
    <name evidence="2" type="ORF">CR513_14280</name>
</gene>
<sequence length="104" mass="11525">MKKLWKPLFKHSRNSSIETEKGDIKPSKAAIMVAKVFITNGFGPGKGLGRRLNGIADPIPIQENPRRVGLNYRGAARKAKLGWKVQSKQQARTSLYCRFTVGAS</sequence>
<evidence type="ECO:0000313" key="3">
    <source>
        <dbReference type="Proteomes" id="UP000257109"/>
    </source>
</evidence>
<dbReference type="AlphaFoldDB" id="A0A371HHQ7"/>
<dbReference type="EMBL" id="QJKJ01002564">
    <property type="protein sequence ID" value="RDY02289.1"/>
    <property type="molecule type" value="Genomic_DNA"/>
</dbReference>
<feature type="non-terminal residue" evidence="2">
    <location>
        <position position="1"/>
    </location>
</feature>
<evidence type="ECO:0000313" key="2">
    <source>
        <dbReference type="EMBL" id="RDY02289.1"/>
    </source>
</evidence>
<name>A0A371HHQ7_MUCPR</name>
<dbReference type="InterPro" id="IPR000467">
    <property type="entry name" value="G_patch_dom"/>
</dbReference>
<reference evidence="2" key="1">
    <citation type="submission" date="2018-05" db="EMBL/GenBank/DDBJ databases">
        <title>Draft genome of Mucuna pruriens seed.</title>
        <authorList>
            <person name="Nnadi N.E."/>
            <person name="Vos R."/>
            <person name="Hasami M.H."/>
            <person name="Devisetty U.K."/>
            <person name="Aguiy J.C."/>
        </authorList>
    </citation>
    <scope>NUCLEOTIDE SEQUENCE [LARGE SCALE GENOMIC DNA]</scope>
    <source>
        <strain evidence="2">JCA_2017</strain>
    </source>
</reference>
<feature type="domain" description="G-patch" evidence="1">
    <location>
        <begin position="29"/>
        <end position="75"/>
    </location>
</feature>
<dbReference type="PROSITE" id="PS50174">
    <property type="entry name" value="G_PATCH"/>
    <property type="match status" value="1"/>
</dbReference>
<dbReference type="GO" id="GO:0003676">
    <property type="term" value="F:nucleic acid binding"/>
    <property type="evidence" value="ECO:0007669"/>
    <property type="project" value="InterPro"/>
</dbReference>
<dbReference type="Proteomes" id="UP000257109">
    <property type="component" value="Unassembled WGS sequence"/>
</dbReference>
<accession>A0A371HHQ7</accession>
<comment type="caution">
    <text evidence="2">The sequence shown here is derived from an EMBL/GenBank/DDBJ whole genome shotgun (WGS) entry which is preliminary data.</text>
</comment>
<dbReference type="OrthoDB" id="1095202at2759"/>
<evidence type="ECO:0000259" key="1">
    <source>
        <dbReference type="PROSITE" id="PS50174"/>
    </source>
</evidence>